<dbReference type="InterPro" id="IPR015892">
    <property type="entry name" value="Carbonic_anhydrase_CS"/>
</dbReference>
<dbReference type="PANTHER" id="PTHR11002">
    <property type="entry name" value="CARBONIC ANHYDRASE"/>
    <property type="match status" value="1"/>
</dbReference>
<dbReference type="SMART" id="SM00947">
    <property type="entry name" value="Pro_CA"/>
    <property type="match status" value="1"/>
</dbReference>
<dbReference type="EC" id="4.2.1.1" evidence="2"/>
<name>A0ABQ3EDX5_9HYPH</name>
<comment type="caution">
    <text evidence="6">The sequence shown here is derived from an EMBL/GenBank/DDBJ whole genome shotgun (WGS) entry which is preliminary data.</text>
</comment>
<evidence type="ECO:0000256" key="5">
    <source>
        <dbReference type="ARBA" id="ARBA00048348"/>
    </source>
</evidence>
<reference evidence="7" key="1">
    <citation type="journal article" date="2019" name="Int. J. Syst. Evol. Microbiol.">
        <title>The Global Catalogue of Microorganisms (GCM) 10K type strain sequencing project: providing services to taxonomists for standard genome sequencing and annotation.</title>
        <authorList>
            <consortium name="The Broad Institute Genomics Platform"/>
            <consortium name="The Broad Institute Genome Sequencing Center for Infectious Disease"/>
            <person name="Wu L."/>
            <person name="Ma J."/>
        </authorList>
    </citation>
    <scope>NUCLEOTIDE SEQUENCE [LARGE SCALE GENOMIC DNA]</scope>
    <source>
        <strain evidence="7">KCTC 12861</strain>
    </source>
</reference>
<protein>
    <recommendedName>
        <fullName evidence="2">carbonic anhydrase</fullName>
        <ecNumber evidence="2">4.2.1.1</ecNumber>
    </recommendedName>
</protein>
<keyword evidence="3" id="KW-0862">Zinc</keyword>
<evidence type="ECO:0000256" key="3">
    <source>
        <dbReference type="ARBA" id="ARBA00022833"/>
    </source>
</evidence>
<evidence type="ECO:0000256" key="2">
    <source>
        <dbReference type="ARBA" id="ARBA00012925"/>
    </source>
</evidence>
<evidence type="ECO:0000256" key="1">
    <source>
        <dbReference type="ARBA" id="ARBA00006217"/>
    </source>
</evidence>
<dbReference type="Proteomes" id="UP000637980">
    <property type="component" value="Unassembled WGS sequence"/>
</dbReference>
<comment type="catalytic activity">
    <reaction evidence="5">
        <text>hydrogencarbonate + H(+) = CO2 + H2O</text>
        <dbReference type="Rhea" id="RHEA:10748"/>
        <dbReference type="ChEBI" id="CHEBI:15377"/>
        <dbReference type="ChEBI" id="CHEBI:15378"/>
        <dbReference type="ChEBI" id="CHEBI:16526"/>
        <dbReference type="ChEBI" id="CHEBI:17544"/>
        <dbReference type="EC" id="4.2.1.1"/>
    </reaction>
</comment>
<dbReference type="Pfam" id="PF00484">
    <property type="entry name" value="Pro_CA"/>
    <property type="match status" value="1"/>
</dbReference>
<keyword evidence="7" id="KW-1185">Reference proteome</keyword>
<comment type="similarity">
    <text evidence="1">Belongs to the beta-class carbonic anhydrase family.</text>
</comment>
<dbReference type="SUPFAM" id="SSF53056">
    <property type="entry name" value="beta-carbonic anhydrase, cab"/>
    <property type="match status" value="1"/>
</dbReference>
<dbReference type="PANTHER" id="PTHR11002:SF79">
    <property type="entry name" value="CARBONIC ANHYDRASE 2"/>
    <property type="match status" value="1"/>
</dbReference>
<dbReference type="EMBL" id="BMXE01000002">
    <property type="protein sequence ID" value="GHB27808.1"/>
    <property type="molecule type" value="Genomic_DNA"/>
</dbReference>
<sequence>MCWMCNKKAELVGSPERRKFLKTAGVFGAALATGGVGAVSSAQAQQPPIPKNEISGDAALTRLMDGNKRYVEGNITPADFPSTREALAQAQNPFAAIVGCSDSRVAPELAFDTGRGDLFVVRIAGNVVTPEGFASLEYCVEELGTQLIMVLGHQGCGAVQAAISSVQSGNQLPGHIPSLVELLLPPVQQAQSESGDILSNAIKANVQWGVAALQQAAPILNSHVQDGTLRVVGGVYDLHTGQVELVT</sequence>
<dbReference type="NCBIfam" id="TIGR01409">
    <property type="entry name" value="TAT_signal_seq"/>
    <property type="match status" value="1"/>
</dbReference>
<dbReference type="InterPro" id="IPR006311">
    <property type="entry name" value="TAT_signal"/>
</dbReference>
<keyword evidence="4" id="KW-0456">Lyase</keyword>
<evidence type="ECO:0000313" key="6">
    <source>
        <dbReference type="EMBL" id="GHB27808.1"/>
    </source>
</evidence>
<dbReference type="InterPro" id="IPR019546">
    <property type="entry name" value="TAT_signal_bac_arc"/>
</dbReference>
<proteinExistence type="inferred from homology"/>
<dbReference type="CDD" id="cd03378">
    <property type="entry name" value="beta_CA_cladeC"/>
    <property type="match status" value="1"/>
</dbReference>
<dbReference type="InterPro" id="IPR001765">
    <property type="entry name" value="Carbonic_anhydrase"/>
</dbReference>
<dbReference type="PROSITE" id="PS51318">
    <property type="entry name" value="TAT"/>
    <property type="match status" value="1"/>
</dbReference>
<dbReference type="Gene3D" id="3.40.1050.10">
    <property type="entry name" value="Carbonic anhydrase"/>
    <property type="match status" value="1"/>
</dbReference>
<organism evidence="6 7">
    <name type="scientific">Pseudovibrio japonicus</name>
    <dbReference type="NCBI Taxonomy" id="366534"/>
    <lineage>
        <taxon>Bacteria</taxon>
        <taxon>Pseudomonadati</taxon>
        <taxon>Pseudomonadota</taxon>
        <taxon>Alphaproteobacteria</taxon>
        <taxon>Hyphomicrobiales</taxon>
        <taxon>Stappiaceae</taxon>
        <taxon>Pseudovibrio</taxon>
    </lineage>
</organism>
<dbReference type="InterPro" id="IPR036874">
    <property type="entry name" value="Carbonic_anhydrase_sf"/>
</dbReference>
<evidence type="ECO:0000313" key="7">
    <source>
        <dbReference type="Proteomes" id="UP000637980"/>
    </source>
</evidence>
<accession>A0ABQ3EDX5</accession>
<evidence type="ECO:0000256" key="4">
    <source>
        <dbReference type="ARBA" id="ARBA00023239"/>
    </source>
</evidence>
<dbReference type="PROSITE" id="PS00704">
    <property type="entry name" value="PROK_CO2_ANHYDRASE_1"/>
    <property type="match status" value="1"/>
</dbReference>
<gene>
    <name evidence="6" type="ORF">GCM10007094_15220</name>
</gene>